<dbReference type="Proteomes" id="UP001141806">
    <property type="component" value="Unassembled WGS sequence"/>
</dbReference>
<keyword evidence="2" id="KW-1185">Reference proteome</keyword>
<dbReference type="AlphaFoldDB" id="A0A9Q0GMS3"/>
<name>A0A9Q0GMS3_9MAGN</name>
<evidence type="ECO:0000313" key="2">
    <source>
        <dbReference type="Proteomes" id="UP001141806"/>
    </source>
</evidence>
<dbReference type="EMBL" id="JAMYWD010000012">
    <property type="protein sequence ID" value="KAJ4950280.1"/>
    <property type="molecule type" value="Genomic_DNA"/>
</dbReference>
<reference evidence="1" key="1">
    <citation type="journal article" date="2023" name="Plant J.">
        <title>The genome of the king protea, Protea cynaroides.</title>
        <authorList>
            <person name="Chang J."/>
            <person name="Duong T.A."/>
            <person name="Schoeman C."/>
            <person name="Ma X."/>
            <person name="Roodt D."/>
            <person name="Barker N."/>
            <person name="Li Z."/>
            <person name="Van de Peer Y."/>
            <person name="Mizrachi E."/>
        </authorList>
    </citation>
    <scope>NUCLEOTIDE SEQUENCE</scope>
    <source>
        <tissue evidence="1">Young leaves</tissue>
    </source>
</reference>
<organism evidence="1 2">
    <name type="scientific">Protea cynaroides</name>
    <dbReference type="NCBI Taxonomy" id="273540"/>
    <lineage>
        <taxon>Eukaryota</taxon>
        <taxon>Viridiplantae</taxon>
        <taxon>Streptophyta</taxon>
        <taxon>Embryophyta</taxon>
        <taxon>Tracheophyta</taxon>
        <taxon>Spermatophyta</taxon>
        <taxon>Magnoliopsida</taxon>
        <taxon>Proteales</taxon>
        <taxon>Proteaceae</taxon>
        <taxon>Protea</taxon>
    </lineage>
</organism>
<accession>A0A9Q0GMS3</accession>
<comment type="caution">
    <text evidence="1">The sequence shown here is derived from an EMBL/GenBank/DDBJ whole genome shotgun (WGS) entry which is preliminary data.</text>
</comment>
<gene>
    <name evidence="1" type="ORF">NE237_027112</name>
</gene>
<protein>
    <submittedName>
        <fullName evidence="1">Uncharacterized protein</fullName>
    </submittedName>
</protein>
<proteinExistence type="predicted"/>
<evidence type="ECO:0000313" key="1">
    <source>
        <dbReference type="EMBL" id="KAJ4950280.1"/>
    </source>
</evidence>
<sequence length="102" mass="11978">MATRTSSSPLPKSGASLKGYNFASTWEQVWENHPFFFFFFHLQLHNFISQISLTLDFLDYDVEFLINKGKHWETVDLSKCSLFETILRISSNHVTFSHNTWI</sequence>